<keyword evidence="4" id="KW-1185">Reference proteome</keyword>
<dbReference type="Proteomes" id="UP001157910">
    <property type="component" value="Unassembled WGS sequence"/>
</dbReference>
<dbReference type="RefSeq" id="WP_103728159.1">
    <property type="nucleotide sequence ID" value="NZ_FXUI01000005.1"/>
</dbReference>
<evidence type="ECO:0000313" key="4">
    <source>
        <dbReference type="Proteomes" id="UP001157910"/>
    </source>
</evidence>
<organism evidence="3 4">
    <name type="scientific">Novosphingobium panipatense</name>
    <dbReference type="NCBI Taxonomy" id="428991"/>
    <lineage>
        <taxon>Bacteria</taxon>
        <taxon>Pseudomonadati</taxon>
        <taxon>Pseudomonadota</taxon>
        <taxon>Alphaproteobacteria</taxon>
        <taxon>Sphingomonadales</taxon>
        <taxon>Sphingomonadaceae</taxon>
        <taxon>Novosphingobium</taxon>
    </lineage>
</organism>
<gene>
    <name evidence="3" type="ORF">SAMN06296065_105266</name>
</gene>
<keyword evidence="2" id="KW-0732">Signal</keyword>
<evidence type="ECO:0000256" key="2">
    <source>
        <dbReference type="SAM" id="SignalP"/>
    </source>
</evidence>
<name>A0ABY1QJJ8_9SPHN</name>
<dbReference type="EMBL" id="FXUI01000005">
    <property type="protein sequence ID" value="SMP70179.1"/>
    <property type="molecule type" value="Genomic_DNA"/>
</dbReference>
<feature type="chain" id="PRO_5046367230" description="Lipoprotein" evidence="2">
    <location>
        <begin position="21"/>
        <end position="103"/>
    </location>
</feature>
<accession>A0ABY1QJJ8</accession>
<feature type="region of interest" description="Disordered" evidence="1">
    <location>
        <begin position="24"/>
        <end position="103"/>
    </location>
</feature>
<feature type="signal peptide" evidence="2">
    <location>
        <begin position="1"/>
        <end position="20"/>
    </location>
</feature>
<comment type="caution">
    <text evidence="3">The sequence shown here is derived from an EMBL/GenBank/DDBJ whole genome shotgun (WGS) entry which is preliminary data.</text>
</comment>
<evidence type="ECO:0008006" key="5">
    <source>
        <dbReference type="Google" id="ProtNLM"/>
    </source>
</evidence>
<evidence type="ECO:0000256" key="1">
    <source>
        <dbReference type="SAM" id="MobiDB-lite"/>
    </source>
</evidence>
<protein>
    <recommendedName>
        <fullName evidence="5">Lipoprotein</fullName>
    </recommendedName>
</protein>
<sequence length="103" mass="10590">MKTAYRLILPLALCALGATACKKDDQPKAAAGGELLPRSVSDDMLPYDTVRSQPSLSDPDGGLGIPEVGGPRVSATAVVEDEDDSGPVEEAPPVIDIPPPPAQ</sequence>
<evidence type="ECO:0000313" key="3">
    <source>
        <dbReference type="EMBL" id="SMP70179.1"/>
    </source>
</evidence>
<proteinExistence type="predicted"/>
<dbReference type="PROSITE" id="PS51257">
    <property type="entry name" value="PROKAR_LIPOPROTEIN"/>
    <property type="match status" value="1"/>
</dbReference>
<reference evidence="3 4" key="1">
    <citation type="submission" date="2017-05" db="EMBL/GenBank/DDBJ databases">
        <authorList>
            <person name="Varghese N."/>
            <person name="Submissions S."/>
        </authorList>
    </citation>
    <scope>NUCLEOTIDE SEQUENCE [LARGE SCALE GENOMIC DNA]</scope>
    <source>
        <strain evidence="3 4">SM16</strain>
    </source>
</reference>